<dbReference type="AlphaFoldDB" id="A0A7J3I8A5"/>
<dbReference type="GO" id="GO:0051539">
    <property type="term" value="F:4 iron, 4 sulfur cluster binding"/>
    <property type="evidence" value="ECO:0007669"/>
    <property type="project" value="UniProtKB-KW"/>
</dbReference>
<dbReference type="PANTHER" id="PTHR22960:SF0">
    <property type="entry name" value="MOLYBDENUM COFACTOR BIOSYNTHESIS PROTEIN 1"/>
    <property type="match status" value="1"/>
</dbReference>
<keyword evidence="11" id="KW-0456">Lyase</keyword>
<dbReference type="PROSITE" id="PS51918">
    <property type="entry name" value="RADICAL_SAM"/>
    <property type="match status" value="1"/>
</dbReference>
<comment type="cofactor">
    <cofactor evidence="1">
        <name>[4Fe-4S] cluster</name>
        <dbReference type="ChEBI" id="CHEBI:49883"/>
    </cofactor>
</comment>
<evidence type="ECO:0000313" key="15">
    <source>
        <dbReference type="EMBL" id="HGQ17906.1"/>
    </source>
</evidence>
<accession>A0A7J3I8A5</accession>
<evidence type="ECO:0000256" key="6">
    <source>
        <dbReference type="ARBA" id="ARBA00022741"/>
    </source>
</evidence>
<dbReference type="CDD" id="cd01335">
    <property type="entry name" value="Radical_SAM"/>
    <property type="match status" value="1"/>
</dbReference>
<dbReference type="PANTHER" id="PTHR22960">
    <property type="entry name" value="MOLYBDOPTERIN COFACTOR SYNTHESIS PROTEIN A"/>
    <property type="match status" value="1"/>
</dbReference>
<evidence type="ECO:0000256" key="5">
    <source>
        <dbReference type="ARBA" id="ARBA00022723"/>
    </source>
</evidence>
<dbReference type="InterPro" id="IPR000385">
    <property type="entry name" value="MoaA_NifB_PqqE_Fe-S-bd_CS"/>
</dbReference>
<dbReference type="SMART" id="SM00729">
    <property type="entry name" value="Elp3"/>
    <property type="match status" value="1"/>
</dbReference>
<evidence type="ECO:0000256" key="4">
    <source>
        <dbReference type="ARBA" id="ARBA00022691"/>
    </source>
</evidence>
<gene>
    <name evidence="14" type="primary">moaA</name>
    <name evidence="14" type="ORF">ENT87_04825</name>
    <name evidence="15" type="ORF">ENU30_02835</name>
</gene>
<keyword evidence="3" id="KW-0004">4Fe-4S</keyword>
<dbReference type="InterPro" id="IPR010505">
    <property type="entry name" value="MoaA_twitch"/>
</dbReference>
<dbReference type="GO" id="GO:0006777">
    <property type="term" value="P:Mo-molybdopterin cofactor biosynthetic process"/>
    <property type="evidence" value="ECO:0007669"/>
    <property type="project" value="UniProtKB-KW"/>
</dbReference>
<evidence type="ECO:0000256" key="11">
    <source>
        <dbReference type="ARBA" id="ARBA00023239"/>
    </source>
</evidence>
<dbReference type="InterPro" id="IPR006638">
    <property type="entry name" value="Elp3/MiaA/NifB-like_rSAM"/>
</dbReference>
<keyword evidence="4" id="KW-0949">S-adenosyl-L-methionine</keyword>
<proteinExistence type="predicted"/>
<dbReference type="SFLD" id="SFLDG01383">
    <property type="entry name" value="cyclic_pyranopterin_phosphate"/>
    <property type="match status" value="1"/>
</dbReference>
<dbReference type="SFLD" id="SFLDG01067">
    <property type="entry name" value="SPASM/twitch_domain_containing"/>
    <property type="match status" value="1"/>
</dbReference>
<dbReference type="GO" id="GO:0061799">
    <property type="term" value="F:cyclic pyranopterin monophosphate synthase activity"/>
    <property type="evidence" value="ECO:0007669"/>
    <property type="project" value="TreeGrafter"/>
</dbReference>
<evidence type="ECO:0000256" key="8">
    <source>
        <dbReference type="ARBA" id="ARBA00023014"/>
    </source>
</evidence>
<reference evidence="14" key="1">
    <citation type="journal article" date="2020" name="mSystems">
        <title>Genome- and Community-Level Interaction Insights into Carbon Utilization and Element Cycling Functions of Hydrothermarchaeota in Hydrothermal Sediment.</title>
        <authorList>
            <person name="Zhou Z."/>
            <person name="Liu Y."/>
            <person name="Xu W."/>
            <person name="Pan J."/>
            <person name="Luo Z.H."/>
            <person name="Li M."/>
        </authorList>
    </citation>
    <scope>NUCLEOTIDE SEQUENCE [LARGE SCALE GENOMIC DNA]</scope>
    <source>
        <strain evidence="14">SpSt-618</strain>
        <strain evidence="15">SpSt-657</strain>
    </source>
</reference>
<dbReference type="GO" id="GO:0005525">
    <property type="term" value="F:GTP binding"/>
    <property type="evidence" value="ECO:0007669"/>
    <property type="project" value="UniProtKB-KW"/>
</dbReference>
<dbReference type="Gene3D" id="3.20.20.70">
    <property type="entry name" value="Aldolase class I"/>
    <property type="match status" value="1"/>
</dbReference>
<evidence type="ECO:0000259" key="13">
    <source>
        <dbReference type="PROSITE" id="PS51918"/>
    </source>
</evidence>
<protein>
    <recommendedName>
        <fullName evidence="2">GTP 3',8-cyclase</fullName>
        <ecNumber evidence="2">4.1.99.22</ecNumber>
    </recommendedName>
</protein>
<dbReference type="GO" id="GO:0046872">
    <property type="term" value="F:metal ion binding"/>
    <property type="evidence" value="ECO:0007669"/>
    <property type="project" value="UniProtKB-KW"/>
</dbReference>
<feature type="domain" description="Radical SAM core" evidence="13">
    <location>
        <begin position="5"/>
        <end position="215"/>
    </location>
</feature>
<dbReference type="EC" id="4.1.99.22" evidence="2"/>
<dbReference type="SUPFAM" id="SSF102114">
    <property type="entry name" value="Radical SAM enzymes"/>
    <property type="match status" value="1"/>
</dbReference>
<dbReference type="InterPro" id="IPR058240">
    <property type="entry name" value="rSAM_sf"/>
</dbReference>
<dbReference type="UniPathway" id="UPA00344"/>
<evidence type="ECO:0000256" key="12">
    <source>
        <dbReference type="ARBA" id="ARBA00048697"/>
    </source>
</evidence>
<dbReference type="NCBIfam" id="NF001199">
    <property type="entry name" value="PRK00164.2-1"/>
    <property type="match status" value="1"/>
</dbReference>
<dbReference type="InterPro" id="IPR007197">
    <property type="entry name" value="rSAM"/>
</dbReference>
<evidence type="ECO:0000256" key="10">
    <source>
        <dbReference type="ARBA" id="ARBA00023150"/>
    </source>
</evidence>
<evidence type="ECO:0000313" key="14">
    <source>
        <dbReference type="EMBL" id="HGN36851.1"/>
    </source>
</evidence>
<sequence length="317" mass="36851">MLYDRFNRALRNLRISVTYDCNFNCIYCHKEGWGYRDDDILTAEEIGIIASVAKSLNIDEFKLTGGEPLLRKDIVKIVEILRKLNPRDISMTTNGFLLDRLARPLCEAGLMRLNINLPTLNREKYRMITGVDGLENILKGIEVAHEYRLPIALNVVLLRDINDNEYREFIEFAQRYEAKVRFIELEPIMIDAEVFRKLYISASKVIDYLEGISISKTYRELNHRPVYTLSNGVKVEVIKWLGNRYFCSYCNRIRLSPSGVLKPCVMIEYGVDLKQFLRPTVDLDGLRKAFAEVNQMRIPYNMVLHNSTFITKSMQNS</sequence>
<dbReference type="InterPro" id="IPR040064">
    <property type="entry name" value="MoaA-like"/>
</dbReference>
<dbReference type="InterPro" id="IPR013785">
    <property type="entry name" value="Aldolase_TIM"/>
</dbReference>
<keyword evidence="7" id="KW-0408">Iron</keyword>
<keyword evidence="6" id="KW-0547">Nucleotide-binding</keyword>
<comment type="catalytic activity">
    <reaction evidence="12">
        <text>GTP + AH2 + S-adenosyl-L-methionine = (8S)-3',8-cyclo-7,8-dihydroguanosine 5'-triphosphate + 5'-deoxyadenosine + L-methionine + A + H(+)</text>
        <dbReference type="Rhea" id="RHEA:49576"/>
        <dbReference type="ChEBI" id="CHEBI:13193"/>
        <dbReference type="ChEBI" id="CHEBI:15378"/>
        <dbReference type="ChEBI" id="CHEBI:17319"/>
        <dbReference type="ChEBI" id="CHEBI:17499"/>
        <dbReference type="ChEBI" id="CHEBI:37565"/>
        <dbReference type="ChEBI" id="CHEBI:57844"/>
        <dbReference type="ChEBI" id="CHEBI:59789"/>
        <dbReference type="ChEBI" id="CHEBI:131766"/>
        <dbReference type="EC" id="4.1.99.22"/>
    </reaction>
</comment>
<keyword evidence="8" id="KW-0411">Iron-sulfur</keyword>
<dbReference type="PROSITE" id="PS01305">
    <property type="entry name" value="MOAA_NIFB_PQQE"/>
    <property type="match status" value="1"/>
</dbReference>
<evidence type="ECO:0000256" key="9">
    <source>
        <dbReference type="ARBA" id="ARBA00023134"/>
    </source>
</evidence>
<keyword evidence="5" id="KW-0479">Metal-binding</keyword>
<dbReference type="EMBL" id="DTBZ01000065">
    <property type="protein sequence ID" value="HGQ17906.1"/>
    <property type="molecule type" value="Genomic_DNA"/>
</dbReference>
<dbReference type="SFLD" id="SFLDS00029">
    <property type="entry name" value="Radical_SAM"/>
    <property type="match status" value="1"/>
</dbReference>
<evidence type="ECO:0000256" key="2">
    <source>
        <dbReference type="ARBA" id="ARBA00012167"/>
    </source>
</evidence>
<name>A0A7J3I8A5_9CREN</name>
<comment type="caution">
    <text evidence="14">The sequence shown here is derived from an EMBL/GenBank/DDBJ whole genome shotgun (WGS) entry which is preliminary data.</text>
</comment>
<keyword evidence="9" id="KW-0342">GTP-binding</keyword>
<evidence type="ECO:0000256" key="7">
    <source>
        <dbReference type="ARBA" id="ARBA00023004"/>
    </source>
</evidence>
<organism evidence="14">
    <name type="scientific">Ignisphaera aggregans</name>
    <dbReference type="NCBI Taxonomy" id="334771"/>
    <lineage>
        <taxon>Archaea</taxon>
        <taxon>Thermoproteota</taxon>
        <taxon>Thermoprotei</taxon>
        <taxon>Desulfurococcales</taxon>
        <taxon>Desulfurococcaceae</taxon>
        <taxon>Ignisphaera</taxon>
    </lineage>
</organism>
<dbReference type="Pfam" id="PF04055">
    <property type="entry name" value="Radical_SAM"/>
    <property type="match status" value="1"/>
</dbReference>
<dbReference type="Pfam" id="PF06463">
    <property type="entry name" value="Mob_synth_C"/>
    <property type="match status" value="1"/>
</dbReference>
<keyword evidence="10" id="KW-0501">Molybdenum cofactor biosynthesis</keyword>
<dbReference type="SFLD" id="SFLDG01386">
    <property type="entry name" value="main_SPASM_domain-containing"/>
    <property type="match status" value="1"/>
</dbReference>
<evidence type="ECO:0000256" key="1">
    <source>
        <dbReference type="ARBA" id="ARBA00001966"/>
    </source>
</evidence>
<dbReference type="InterPro" id="IPR050105">
    <property type="entry name" value="MoCo_biosynth_MoaA/MoaC"/>
</dbReference>
<evidence type="ECO:0000256" key="3">
    <source>
        <dbReference type="ARBA" id="ARBA00022485"/>
    </source>
</evidence>
<dbReference type="EMBL" id="DTAI01000136">
    <property type="protein sequence ID" value="HGN36851.1"/>
    <property type="molecule type" value="Genomic_DNA"/>
</dbReference>
<dbReference type="GO" id="GO:0061798">
    <property type="term" value="F:GTP 3',8'-cyclase activity"/>
    <property type="evidence" value="ECO:0007669"/>
    <property type="project" value="UniProtKB-EC"/>
</dbReference>